<evidence type="ECO:0008006" key="3">
    <source>
        <dbReference type="Google" id="ProtNLM"/>
    </source>
</evidence>
<comment type="caution">
    <text evidence="1">The sequence shown here is derived from an EMBL/GenBank/DDBJ whole genome shotgun (WGS) entry which is preliminary data.</text>
</comment>
<dbReference type="RefSeq" id="WP_063181376.1">
    <property type="nucleotide sequence ID" value="NZ_LQNT01000010.1"/>
</dbReference>
<dbReference type="Proteomes" id="UP000076490">
    <property type="component" value="Unassembled WGS sequence"/>
</dbReference>
<proteinExistence type="predicted"/>
<dbReference type="AlphaFoldDB" id="A0A165GUA9"/>
<dbReference type="EMBL" id="LQNT01000010">
    <property type="protein sequence ID" value="KZE37714.1"/>
    <property type="molecule type" value="Genomic_DNA"/>
</dbReference>
<name>A0A165GUA9_9BACL</name>
<protein>
    <recommendedName>
        <fullName evidence="3">Group-specific protein</fullName>
    </recommendedName>
</protein>
<gene>
    <name evidence="1" type="ORF">AV656_09270</name>
</gene>
<dbReference type="OrthoDB" id="2964978at2"/>
<reference evidence="1 2" key="1">
    <citation type="submission" date="2016-01" db="EMBL/GenBank/DDBJ databases">
        <title>Whole genome sequencing of Bhargavaea cecembensis T14.</title>
        <authorList>
            <person name="Hong K.W."/>
        </authorList>
    </citation>
    <scope>NUCLEOTIDE SEQUENCE [LARGE SCALE GENOMIC DNA]</scope>
    <source>
        <strain evidence="1 2">T14</strain>
    </source>
</reference>
<evidence type="ECO:0000313" key="1">
    <source>
        <dbReference type="EMBL" id="KZE37714.1"/>
    </source>
</evidence>
<organism evidence="1 2">
    <name type="scientific">Bhargavaea cecembensis</name>
    <dbReference type="NCBI Taxonomy" id="394098"/>
    <lineage>
        <taxon>Bacteria</taxon>
        <taxon>Bacillati</taxon>
        <taxon>Bacillota</taxon>
        <taxon>Bacilli</taxon>
        <taxon>Bacillales</taxon>
        <taxon>Caryophanaceae</taxon>
        <taxon>Bhargavaea</taxon>
    </lineage>
</organism>
<evidence type="ECO:0000313" key="2">
    <source>
        <dbReference type="Proteomes" id="UP000076490"/>
    </source>
</evidence>
<sequence length="171" mass="18993">MSDPTIFENLKVAFENHIYNLDNLEGRILITGRSDVMDLADLSRTLVIRFVRTDQPEIPVEVELSASAGDLAGEILELPDAEPGVTLRVRFDKPVTDPDGQCEKIGAMLADLWERDIRLSQTLSFDYPQGDTGWTNRVEAVFNTRIDEEHMGAIGGFMESVIEAAGRLADI</sequence>
<accession>A0A165GUA9</accession>